<evidence type="ECO:0000313" key="3">
    <source>
        <dbReference type="Proteomes" id="UP001153076"/>
    </source>
</evidence>
<evidence type="ECO:0000256" key="1">
    <source>
        <dbReference type="SAM" id="MobiDB-lite"/>
    </source>
</evidence>
<name>A0A9Q1KFK2_9CARY</name>
<comment type="caution">
    <text evidence="2">The sequence shown here is derived from an EMBL/GenBank/DDBJ whole genome shotgun (WGS) entry which is preliminary data.</text>
</comment>
<organism evidence="2 3">
    <name type="scientific">Carnegiea gigantea</name>
    <dbReference type="NCBI Taxonomy" id="171969"/>
    <lineage>
        <taxon>Eukaryota</taxon>
        <taxon>Viridiplantae</taxon>
        <taxon>Streptophyta</taxon>
        <taxon>Embryophyta</taxon>
        <taxon>Tracheophyta</taxon>
        <taxon>Spermatophyta</taxon>
        <taxon>Magnoliopsida</taxon>
        <taxon>eudicotyledons</taxon>
        <taxon>Gunneridae</taxon>
        <taxon>Pentapetalae</taxon>
        <taxon>Caryophyllales</taxon>
        <taxon>Cactineae</taxon>
        <taxon>Cactaceae</taxon>
        <taxon>Cactoideae</taxon>
        <taxon>Echinocereeae</taxon>
        <taxon>Carnegiea</taxon>
    </lineage>
</organism>
<reference evidence="2" key="1">
    <citation type="submission" date="2022-04" db="EMBL/GenBank/DDBJ databases">
        <title>Carnegiea gigantea Genome sequencing and assembly v2.</title>
        <authorList>
            <person name="Copetti D."/>
            <person name="Sanderson M.J."/>
            <person name="Burquez A."/>
            <person name="Wojciechowski M.F."/>
        </authorList>
    </citation>
    <scope>NUCLEOTIDE SEQUENCE</scope>
    <source>
        <strain evidence="2">SGP5-SGP5p</strain>
        <tissue evidence="2">Aerial part</tissue>
    </source>
</reference>
<feature type="region of interest" description="Disordered" evidence="1">
    <location>
        <begin position="49"/>
        <end position="73"/>
    </location>
</feature>
<dbReference type="AlphaFoldDB" id="A0A9Q1KFK2"/>
<dbReference type="OrthoDB" id="21095at2759"/>
<sequence>MILSNSQFIKSPSLNSSFFRDKNKIPLRIPLRCTQTVAFRPERGRMGSGCFGNWPKKNKKKQQQLPGVGEDADTERVADGVDLMDAAMAKAKVSPQHLAVMVNGLIGSVAAMAFFGKDRKGGRKSMLDVAEEQAYTISGLVPLHSDFNVLHLEARGSSAKWEPLTKNQEESFVPFSIPRKLVSLSRIGEVPLSRSQHQFDILKEKNKDSSINTLNPIGVPFEIAV</sequence>
<keyword evidence="3" id="KW-1185">Reference proteome</keyword>
<proteinExistence type="predicted"/>
<accession>A0A9Q1KFK2</accession>
<dbReference type="EMBL" id="JAKOGI010000148">
    <property type="protein sequence ID" value="KAJ8442015.1"/>
    <property type="molecule type" value="Genomic_DNA"/>
</dbReference>
<protein>
    <submittedName>
        <fullName evidence="2">Uncharacterized protein</fullName>
    </submittedName>
</protein>
<dbReference type="Proteomes" id="UP001153076">
    <property type="component" value="Unassembled WGS sequence"/>
</dbReference>
<gene>
    <name evidence="2" type="ORF">Cgig2_033779</name>
</gene>
<evidence type="ECO:0000313" key="2">
    <source>
        <dbReference type="EMBL" id="KAJ8442015.1"/>
    </source>
</evidence>